<reference evidence="6" key="1">
    <citation type="submission" date="2021-05" db="EMBL/GenBank/DDBJ databases">
        <title>The genome of the haptophyte Pavlova lutheri (Diacronema luteri, Pavlovales) - a model for lipid biosynthesis in eukaryotic algae.</title>
        <authorList>
            <person name="Hulatt C.J."/>
            <person name="Posewitz M.C."/>
        </authorList>
    </citation>
    <scope>NUCLEOTIDE SEQUENCE</scope>
    <source>
        <strain evidence="6">NIVA-4/92</strain>
    </source>
</reference>
<feature type="region of interest" description="Disordered" evidence="4">
    <location>
        <begin position="430"/>
        <end position="456"/>
    </location>
</feature>
<dbReference type="SUPFAM" id="SSF158757">
    <property type="entry name" value="SMc04008-like"/>
    <property type="match status" value="1"/>
</dbReference>
<evidence type="ECO:0000313" key="7">
    <source>
        <dbReference type="Proteomes" id="UP000751190"/>
    </source>
</evidence>
<dbReference type="AlphaFoldDB" id="A0A8J6CEC0"/>
<name>A0A8J6CEC0_DIALT</name>
<dbReference type="PANTHER" id="PTHR43764:SF1">
    <property type="entry name" value="MOLYBDOPTERIN MOLYBDOTRANSFERASE"/>
    <property type="match status" value="1"/>
</dbReference>
<dbReference type="EMBL" id="JAGTXO010000007">
    <property type="protein sequence ID" value="KAG8466760.1"/>
    <property type="molecule type" value="Genomic_DNA"/>
</dbReference>
<evidence type="ECO:0000313" key="6">
    <source>
        <dbReference type="EMBL" id="KAG8466760.1"/>
    </source>
</evidence>
<dbReference type="NCBIfam" id="TIGR00177">
    <property type="entry name" value="molyb_syn"/>
    <property type="match status" value="1"/>
</dbReference>
<dbReference type="Gene3D" id="1.10.3340.10">
    <property type="entry name" value="SMc04008-like"/>
    <property type="match status" value="1"/>
</dbReference>
<evidence type="ECO:0000259" key="5">
    <source>
        <dbReference type="SMART" id="SM00852"/>
    </source>
</evidence>
<dbReference type="Pfam" id="PF00994">
    <property type="entry name" value="MoCF_biosynth"/>
    <property type="match status" value="1"/>
</dbReference>
<comment type="pathway">
    <text evidence="1">Cofactor biosynthesis; molybdopterin biosynthesis.</text>
</comment>
<sequence>MAVESLDAYAFRALVAHLQARPRVQNIDLMNLSGFCRNCLAKWYLRGSEELGRALPGGYDDALARVYGMPYSEWKRTHQLTASAEQMAAFETSKELHAEHGPSRPPVPPPLSDVCCVDATAVAPAGASTARGDGARTAPLAAGAAVEPSELTITLGVLIASDRAASGVYVDESGPEIVRALTEHGERTGAWRVEVCRSAVVPDEREAIRALLDAWSAPAPDGGAPACALVLTTGGTGCAPRDVTPDATADVAERLVPGIPEAMLWRALEHEPHAMLSRAIAGIRGRTLIVNLPGRPKAVRENLAVLMPVLRHALEQLTLSELSAAEEQMLSGLAGVLVLPRAQLSVREARAGSLIVRVAVEQFGESHVDVQQAVDWLSLAQLSDALGVPVIARPREVRSGCTDPFAIDFDSRANDQTGARCSYAGAGGGGGGGSGSAHGGGDGEPDSHGGDAAATARLQASESLVQSVERAFRETPAVASSVVGAFAAAICCCSAASALLVHACGAKRGQSARRTFKSRSRHNGTRAAAAVVTVGTDSLGPALHGESAINLTNASDAADARQSGGGFWSARKLGMAAGSPRLPSASDDRVVALRSTSPSTVAPLTRPVVAGASAGDERGGYWQRQRARNLAECREQERLGALRHERSGLLPPLSPHHRKAPIATQLKKPALPPSASPATR</sequence>
<dbReference type="Pfam" id="PF06844">
    <property type="entry name" value="DUF1244"/>
    <property type="match status" value="1"/>
</dbReference>
<feature type="region of interest" description="Disordered" evidence="4">
    <location>
        <begin position="643"/>
        <end position="680"/>
    </location>
</feature>
<dbReference type="OrthoDB" id="4349954at2759"/>
<dbReference type="InterPro" id="IPR036425">
    <property type="entry name" value="MoaB/Mog-like_dom_sf"/>
</dbReference>
<dbReference type="GO" id="GO:0061599">
    <property type="term" value="F:molybdopterin molybdotransferase activity"/>
    <property type="evidence" value="ECO:0007669"/>
    <property type="project" value="UniProtKB-EC"/>
</dbReference>
<dbReference type="SMART" id="SM00852">
    <property type="entry name" value="MoCF_biosynth"/>
    <property type="match status" value="1"/>
</dbReference>
<gene>
    <name evidence="6" type="ORF">KFE25_008139</name>
</gene>
<dbReference type="InterPro" id="IPR036810">
    <property type="entry name" value="SMc04008-like_sf"/>
</dbReference>
<evidence type="ECO:0000256" key="3">
    <source>
        <dbReference type="ARBA" id="ARBA00023150"/>
    </source>
</evidence>
<keyword evidence="7" id="KW-1185">Reference proteome</keyword>
<feature type="compositionally biased region" description="Pro residues" evidence="4">
    <location>
        <begin position="670"/>
        <end position="680"/>
    </location>
</feature>
<dbReference type="Proteomes" id="UP000751190">
    <property type="component" value="Unassembled WGS sequence"/>
</dbReference>
<feature type="compositionally biased region" description="Gly residues" evidence="4">
    <location>
        <begin position="430"/>
        <end position="442"/>
    </location>
</feature>
<dbReference type="PROSITE" id="PS01078">
    <property type="entry name" value="MOCF_BIOSYNTHESIS_1"/>
    <property type="match status" value="1"/>
</dbReference>
<evidence type="ECO:0000256" key="4">
    <source>
        <dbReference type="SAM" id="MobiDB-lite"/>
    </source>
</evidence>
<dbReference type="InterPro" id="IPR008284">
    <property type="entry name" value="MoCF_biosynth_CS"/>
</dbReference>
<keyword evidence="3" id="KW-0501">Molybdenum cofactor biosynthesis</keyword>
<evidence type="ECO:0000256" key="1">
    <source>
        <dbReference type="ARBA" id="ARBA00005046"/>
    </source>
</evidence>
<comment type="caution">
    <text evidence="6">The sequence shown here is derived from an EMBL/GenBank/DDBJ whole genome shotgun (WGS) entry which is preliminary data.</text>
</comment>
<feature type="domain" description="MoaB/Mog" evidence="5">
    <location>
        <begin position="156"/>
        <end position="313"/>
    </location>
</feature>
<organism evidence="6 7">
    <name type="scientific">Diacronema lutheri</name>
    <name type="common">Unicellular marine alga</name>
    <name type="synonym">Monochrysis lutheri</name>
    <dbReference type="NCBI Taxonomy" id="2081491"/>
    <lineage>
        <taxon>Eukaryota</taxon>
        <taxon>Haptista</taxon>
        <taxon>Haptophyta</taxon>
        <taxon>Pavlovophyceae</taxon>
        <taxon>Pavlovales</taxon>
        <taxon>Pavlovaceae</taxon>
        <taxon>Diacronema</taxon>
    </lineage>
</organism>
<dbReference type="InterPro" id="IPR001453">
    <property type="entry name" value="MoaB/Mog_dom"/>
</dbReference>
<dbReference type="InterPro" id="IPR051920">
    <property type="entry name" value="MPT_Adenylyltrnsfr/MoaC-Rel"/>
</dbReference>
<evidence type="ECO:0000256" key="2">
    <source>
        <dbReference type="ARBA" id="ARBA00013269"/>
    </source>
</evidence>
<proteinExistence type="predicted"/>
<dbReference type="EC" id="2.10.1.1" evidence="2"/>
<protein>
    <recommendedName>
        <fullName evidence="2">molybdopterin molybdotransferase</fullName>
        <ecNumber evidence="2">2.10.1.1</ecNumber>
    </recommendedName>
</protein>
<dbReference type="Gene3D" id="3.40.980.10">
    <property type="entry name" value="MoaB/Mog-like domain"/>
    <property type="match status" value="1"/>
</dbReference>
<dbReference type="CDD" id="cd00886">
    <property type="entry name" value="MogA_MoaB"/>
    <property type="match status" value="1"/>
</dbReference>
<dbReference type="SUPFAM" id="SSF53218">
    <property type="entry name" value="Molybdenum cofactor biosynthesis proteins"/>
    <property type="match status" value="1"/>
</dbReference>
<dbReference type="GO" id="GO:0006777">
    <property type="term" value="P:Mo-molybdopterin cofactor biosynthetic process"/>
    <property type="evidence" value="ECO:0007669"/>
    <property type="project" value="UniProtKB-KW"/>
</dbReference>
<dbReference type="PANTHER" id="PTHR43764">
    <property type="entry name" value="MOLYBDENUM COFACTOR BIOSYNTHESIS"/>
    <property type="match status" value="1"/>
</dbReference>
<dbReference type="InterPro" id="IPR023163">
    <property type="entry name" value="SMc04008-like_domain"/>
</dbReference>
<accession>A0A8J6CEC0</accession>